<dbReference type="PANTHER" id="PTHR33619">
    <property type="entry name" value="POLYSACCHARIDE EXPORT PROTEIN GFCE-RELATED"/>
    <property type="match status" value="1"/>
</dbReference>
<keyword evidence="1 3" id="KW-0732">Signal</keyword>
<accession>A0A964BTE1</accession>
<feature type="domain" description="Polysaccharide export protein N-terminal" evidence="4">
    <location>
        <begin position="91"/>
        <end position="161"/>
    </location>
</feature>
<dbReference type="InterPro" id="IPR003715">
    <property type="entry name" value="Poly_export_N"/>
</dbReference>
<keyword evidence="7" id="KW-1185">Reference proteome</keyword>
<evidence type="ECO:0000256" key="1">
    <source>
        <dbReference type="ARBA" id="ARBA00022729"/>
    </source>
</evidence>
<name>A0A964BTE1_9CYAN</name>
<feature type="region of interest" description="Disordered" evidence="2">
    <location>
        <begin position="60"/>
        <end position="80"/>
    </location>
</feature>
<proteinExistence type="predicted"/>
<dbReference type="AlphaFoldDB" id="A0A964BTE1"/>
<dbReference type="PANTHER" id="PTHR33619:SF3">
    <property type="entry name" value="POLYSACCHARIDE EXPORT PROTEIN GFCE-RELATED"/>
    <property type="match status" value="1"/>
</dbReference>
<evidence type="ECO:0000259" key="4">
    <source>
        <dbReference type="Pfam" id="PF02563"/>
    </source>
</evidence>
<evidence type="ECO:0000259" key="5">
    <source>
        <dbReference type="Pfam" id="PF10531"/>
    </source>
</evidence>
<dbReference type="EMBL" id="JADWDC010000041">
    <property type="protein sequence ID" value="MCC0178372.1"/>
    <property type="molecule type" value="Genomic_DNA"/>
</dbReference>
<feature type="signal peptide" evidence="3">
    <location>
        <begin position="1"/>
        <end position="36"/>
    </location>
</feature>
<dbReference type="Pfam" id="PF02563">
    <property type="entry name" value="Poly_export"/>
    <property type="match status" value="1"/>
</dbReference>
<feature type="chain" id="PRO_5036961066" evidence="3">
    <location>
        <begin position="37"/>
        <end position="520"/>
    </location>
</feature>
<dbReference type="InterPro" id="IPR019554">
    <property type="entry name" value="Soluble_ligand-bd"/>
</dbReference>
<dbReference type="Gene3D" id="3.10.560.10">
    <property type="entry name" value="Outer membrane lipoprotein wza domain like"/>
    <property type="match status" value="3"/>
</dbReference>
<evidence type="ECO:0000256" key="2">
    <source>
        <dbReference type="SAM" id="MobiDB-lite"/>
    </source>
</evidence>
<dbReference type="RefSeq" id="WP_229641441.1">
    <property type="nucleotide sequence ID" value="NZ_JADWDC010000041.1"/>
</dbReference>
<dbReference type="GO" id="GO:0015159">
    <property type="term" value="F:polysaccharide transmembrane transporter activity"/>
    <property type="evidence" value="ECO:0007669"/>
    <property type="project" value="InterPro"/>
</dbReference>
<organism evidence="6 7">
    <name type="scientific">Waterburya agarophytonicola KI4</name>
    <dbReference type="NCBI Taxonomy" id="2874699"/>
    <lineage>
        <taxon>Bacteria</taxon>
        <taxon>Bacillati</taxon>
        <taxon>Cyanobacteriota</taxon>
        <taxon>Cyanophyceae</taxon>
        <taxon>Pleurocapsales</taxon>
        <taxon>Hyellaceae</taxon>
        <taxon>Waterburya</taxon>
        <taxon>Waterburya agarophytonicola</taxon>
    </lineage>
</organism>
<feature type="domain" description="Soluble ligand binding" evidence="5">
    <location>
        <begin position="171"/>
        <end position="227"/>
    </location>
</feature>
<dbReference type="InterPro" id="IPR049712">
    <property type="entry name" value="Poly_export"/>
</dbReference>
<evidence type="ECO:0000313" key="6">
    <source>
        <dbReference type="EMBL" id="MCC0178372.1"/>
    </source>
</evidence>
<evidence type="ECO:0000256" key="3">
    <source>
        <dbReference type="SAM" id="SignalP"/>
    </source>
</evidence>
<dbReference type="Gene3D" id="3.30.1950.10">
    <property type="entry name" value="wza like domain"/>
    <property type="match status" value="1"/>
</dbReference>
<evidence type="ECO:0000313" key="7">
    <source>
        <dbReference type="Proteomes" id="UP000729733"/>
    </source>
</evidence>
<sequence length="520" mass="55883">MKNTSVLYQLFLDRVNSYSAIALSLCLTLAATPAMAQNNTIELQDAGSNEATTEKQGINYRDLPPLENNNSSQPDLPPALPAESIEFATGESDYTLGAGDKINLNIFQVEEYSGDYPVLVDGTISLPLVGRVDVRGLSLKETSDKVSKEYSTYLKRPIITVGLIAPRPLKIGVSGEVDNPGSYEVALEADNPQFPSVTDIIQQAGGITTIADVRNVRVRRQVKGKEVVYNSNLWNLLTKGKVREDISLRDGDDIFIPTTDEINTSELNRLAQASFGLQSDKPIQVAVVGEVYRPGSHFIQPELLSRGNENGANQGRQESIPPRLSQALVGANGIKPLADVRDVQVKRTSWDGSEKLIKVDLWELITAGDTDQDIILQDGDKIVIAKADKITSADSQTIAAGTISPGEISVNVVGEVVNPGPVNVQPNTPLNQAILAAGGFDSQRANSKEVELVSLKPNGTVEKRKIKVDLGAEVNDETNPVLNRNDVVVVGRSGSTKTFDGVGKVTSPLGGLFGLFNAIF</sequence>
<dbReference type="Pfam" id="PF10531">
    <property type="entry name" value="SLBB"/>
    <property type="match status" value="2"/>
</dbReference>
<comment type="caution">
    <text evidence="6">The sequence shown here is derived from an EMBL/GenBank/DDBJ whole genome shotgun (WGS) entry which is preliminary data.</text>
</comment>
<dbReference type="Proteomes" id="UP000729733">
    <property type="component" value="Unassembled WGS sequence"/>
</dbReference>
<protein>
    <submittedName>
        <fullName evidence="6">SLBB domain-containing protein</fullName>
    </submittedName>
</protein>
<reference evidence="6" key="1">
    <citation type="journal article" date="2021" name="Antonie Van Leeuwenhoek">
        <title>Draft genome and description of Waterburya agarophytonicola gen. nov. sp. nov. (Pleurocapsales, Cyanobacteria): a seaweed symbiont.</title>
        <authorList>
            <person name="Bonthond G."/>
            <person name="Shalygin S."/>
            <person name="Bayer T."/>
            <person name="Weinberger F."/>
        </authorList>
    </citation>
    <scope>NUCLEOTIDE SEQUENCE</scope>
    <source>
        <strain evidence="6">KI4</strain>
    </source>
</reference>
<feature type="domain" description="Soluble ligand binding" evidence="5">
    <location>
        <begin position="410"/>
        <end position="462"/>
    </location>
</feature>
<gene>
    <name evidence="6" type="ORF">I4641_15430</name>
</gene>